<dbReference type="OrthoDB" id="196672at2"/>
<evidence type="ECO:0000313" key="3">
    <source>
        <dbReference type="Proteomes" id="UP000192276"/>
    </source>
</evidence>
<feature type="transmembrane region" description="Helical" evidence="1">
    <location>
        <begin position="188"/>
        <end position="206"/>
    </location>
</feature>
<evidence type="ECO:0000256" key="1">
    <source>
        <dbReference type="SAM" id="Phobius"/>
    </source>
</evidence>
<dbReference type="STRING" id="550983.A4R26_07040"/>
<keyword evidence="3" id="KW-1185">Reference proteome</keyword>
<protein>
    <recommendedName>
        <fullName evidence="4">TIGR04222 domain-containing membrane protein</fullName>
    </recommendedName>
</protein>
<feature type="transmembrane region" description="Helical" evidence="1">
    <location>
        <begin position="329"/>
        <end position="348"/>
    </location>
</feature>
<dbReference type="RefSeq" id="WP_081169600.1">
    <property type="nucleotide sequence ID" value="NZ_LWBP01000210.1"/>
</dbReference>
<accession>A0A1V9F5S9</accession>
<name>A0A1V9F5S9_9BACT</name>
<evidence type="ECO:0008006" key="4">
    <source>
        <dbReference type="Google" id="ProtNLM"/>
    </source>
</evidence>
<dbReference type="AlphaFoldDB" id="A0A1V9F5S9"/>
<keyword evidence="1" id="KW-0472">Membrane</keyword>
<feature type="transmembrane region" description="Helical" evidence="1">
    <location>
        <begin position="354"/>
        <end position="374"/>
    </location>
</feature>
<reference evidence="3" key="1">
    <citation type="submission" date="2016-04" db="EMBL/GenBank/DDBJ databases">
        <authorList>
            <person name="Chen L."/>
            <person name="Zhuang W."/>
            <person name="Wang G."/>
        </authorList>
    </citation>
    <scope>NUCLEOTIDE SEQUENCE [LARGE SCALE GENOMIC DNA]</scope>
    <source>
        <strain evidence="3">208</strain>
    </source>
</reference>
<sequence>MKVEEHSSLWSAIQQFPLDDPNAEINFSRKLSAKQRWSPSYTAQVIEEYRKFLFLCCISPNGASPSQAVDEAWHLHLTYTQSYWTDLCKNTLKKDVHHHPSRGGDEEDHKHRDWYAETLSLYQSVFESPPPEDIWPPPLQPKSPIEEPVPIIRNTVIALIVVLLLFPFLLIYYQHGVFFPFSLTGKQFIGFLPLLAVSSILCHMLIQNEKFKHFPALADSWFPEEATAFEIARFLYGRKRAMQTAIVDLIRRNLLVLTTDKLFLLYPHRYVKPENERNPLIPALLKDDRSSVTYDSIIEQWGKDVPEEHSTLQQLHELANRKESFFKKYNFLIIPFAIGIARFIQGVANYKPVSYLFVEIMVLLLVTSLVVKAFSGKTAMFKRISEKAKTRNEFGWLYDDKVVADFAMKGNDAISGFSDGIVLIGLFGMLPFFDRTANTLTNFWEDLGYGATSDGGECGSSGGGCSGGGSCGGSCGGGCGGCGS</sequence>
<gene>
    <name evidence="2" type="ORF">A4R26_07040</name>
</gene>
<organism evidence="2 3">
    <name type="scientific">Niastella populi</name>
    <dbReference type="NCBI Taxonomy" id="550983"/>
    <lineage>
        <taxon>Bacteria</taxon>
        <taxon>Pseudomonadati</taxon>
        <taxon>Bacteroidota</taxon>
        <taxon>Chitinophagia</taxon>
        <taxon>Chitinophagales</taxon>
        <taxon>Chitinophagaceae</taxon>
        <taxon>Niastella</taxon>
    </lineage>
</organism>
<comment type="caution">
    <text evidence="2">The sequence shown here is derived from an EMBL/GenBank/DDBJ whole genome shotgun (WGS) entry which is preliminary data.</text>
</comment>
<evidence type="ECO:0000313" key="2">
    <source>
        <dbReference type="EMBL" id="OQP53714.1"/>
    </source>
</evidence>
<feature type="transmembrane region" description="Helical" evidence="1">
    <location>
        <begin position="151"/>
        <end position="173"/>
    </location>
</feature>
<proteinExistence type="predicted"/>
<dbReference type="EMBL" id="LWBP01000210">
    <property type="protein sequence ID" value="OQP53714.1"/>
    <property type="molecule type" value="Genomic_DNA"/>
</dbReference>
<keyword evidence="1" id="KW-0812">Transmembrane</keyword>
<dbReference type="Proteomes" id="UP000192276">
    <property type="component" value="Unassembled WGS sequence"/>
</dbReference>
<keyword evidence="1" id="KW-1133">Transmembrane helix</keyword>